<dbReference type="EMBL" id="PP511434">
    <property type="protein sequence ID" value="XCD04173.1"/>
    <property type="molecule type" value="Genomic_DNA"/>
</dbReference>
<dbReference type="Pfam" id="PF23343">
    <property type="entry name" value="REP_ORF2-G2P"/>
    <property type="match status" value="1"/>
</dbReference>
<dbReference type="EMBL" id="PP511582">
    <property type="protein sequence ID" value="XCD05603.1"/>
    <property type="molecule type" value="Genomic_DNA"/>
</dbReference>
<protein>
    <submittedName>
        <fullName evidence="2">Replication initiator protein</fullName>
    </submittedName>
</protein>
<dbReference type="EMBL" id="PP511637">
    <property type="protein sequence ID" value="XCD06125.1"/>
    <property type="molecule type" value="Genomic_DNA"/>
</dbReference>
<evidence type="ECO:0000313" key="8">
    <source>
        <dbReference type="EMBL" id="XCD07151.1"/>
    </source>
</evidence>
<evidence type="ECO:0000313" key="9">
    <source>
        <dbReference type="EMBL" id="XCD07987.1"/>
    </source>
</evidence>
<evidence type="ECO:0000313" key="5">
    <source>
        <dbReference type="EMBL" id="XCD05603.1"/>
    </source>
</evidence>
<evidence type="ECO:0000313" key="2">
    <source>
        <dbReference type="EMBL" id="XCD03509.1"/>
    </source>
</evidence>
<evidence type="ECO:0000313" key="3">
    <source>
        <dbReference type="EMBL" id="XCD04173.1"/>
    </source>
</evidence>
<dbReference type="EMBL" id="PP511477">
    <property type="protein sequence ID" value="XCD04571.1"/>
    <property type="molecule type" value="Genomic_DNA"/>
</dbReference>
<sequence>MFVCKIGPGPDGKYHMKFNYNQDDAARFEVVQIPCGKCEGCRLDYSRQWANRIMLEAQYHEHSAFLTLTYDQDHVPISYTVDESTGEAFEAQTLVKRDWQLFMKRLRKHFEPAQLRFFMCGEYGSKTLRPHFHAIIFGLEIPDLQLYSRGKAGKPYMSSEILNRIWGNGYVIVGDLSWKSAAYVARYCMKKAHGQDAKYFQKLGMLPEFTLMSRNPGIAYQWYQDHPDLYDHAFINVSNEEGGQKFPPPKYFDRLREAEDPEFISQLKKERKAFAEASMKAKLEGTDLEPWVYLEVEEAAKSARIKSLKRSAI</sequence>
<reference evidence="2" key="1">
    <citation type="submission" date="2024-03" db="EMBL/GenBank/DDBJ databases">
        <title>Diverse circular DNA viruses in blood, oral, and fecal samples of captive lemurs.</title>
        <authorList>
            <person name="Paietta E.N."/>
            <person name="Kraberger S."/>
            <person name="Lund M.C."/>
            <person name="Custer J.M."/>
            <person name="Vargas K.M."/>
            <person name="Ehmke E.E."/>
            <person name="Yoder A.D."/>
            <person name="Varsani A."/>
        </authorList>
    </citation>
    <scope>NUCLEOTIDE SEQUENCE</scope>
    <source>
        <strain evidence="2">Duke_18_79</strain>
        <strain evidence="3">Duke_21_101</strain>
        <strain evidence="4">Duke_23FS_58</strain>
        <strain evidence="5">Duke_24FS_111</strain>
        <strain evidence="6">Duke_25FF_1291</strain>
        <strain evidence="7">Duke_25FS_122</strain>
        <strain evidence="8">Duke_26_90</strain>
        <strain evidence="9">Duke_28FS_107</strain>
    </source>
</reference>
<accession>A0AAU8AU91</accession>
<dbReference type="EMBL" id="PP511758">
    <property type="protein sequence ID" value="XCD07151.1"/>
    <property type="molecule type" value="Genomic_DNA"/>
</dbReference>
<proteinExistence type="predicted"/>
<evidence type="ECO:0000259" key="1">
    <source>
        <dbReference type="Pfam" id="PF23343"/>
    </source>
</evidence>
<dbReference type="EMBL" id="PP511682">
    <property type="protein sequence ID" value="XCD06519.1"/>
    <property type="molecule type" value="Genomic_DNA"/>
</dbReference>
<dbReference type="EMBL" id="PP511839">
    <property type="protein sequence ID" value="XCD07987.1"/>
    <property type="molecule type" value="Genomic_DNA"/>
</dbReference>
<name>A0AAU8AU91_9VIRU</name>
<evidence type="ECO:0000313" key="7">
    <source>
        <dbReference type="EMBL" id="XCD06519.1"/>
    </source>
</evidence>
<dbReference type="InterPro" id="IPR056906">
    <property type="entry name" value="ORF2/G2P_dom"/>
</dbReference>
<evidence type="ECO:0000313" key="6">
    <source>
        <dbReference type="EMBL" id="XCD06125.1"/>
    </source>
</evidence>
<organism evidence="2">
    <name type="scientific">Dulem virus 109</name>
    <dbReference type="NCBI Taxonomy" id="3145586"/>
    <lineage>
        <taxon>Viruses</taxon>
        <taxon>Monodnaviria</taxon>
        <taxon>Sangervirae</taxon>
        <taxon>Phixviricota</taxon>
        <taxon>Malgrandaviricetes</taxon>
        <taxon>Petitvirales</taxon>
        <taxon>Microviridae</taxon>
        <taxon>Microvirus</taxon>
    </lineage>
</organism>
<evidence type="ECO:0000313" key="4">
    <source>
        <dbReference type="EMBL" id="XCD04571.1"/>
    </source>
</evidence>
<feature type="domain" description="Replication-associated protein ORF2/G2P" evidence="1">
    <location>
        <begin position="64"/>
        <end position="191"/>
    </location>
</feature>
<dbReference type="EMBL" id="PP511367">
    <property type="protein sequence ID" value="XCD03509.1"/>
    <property type="molecule type" value="Genomic_DNA"/>
</dbReference>